<evidence type="ECO:0000259" key="2">
    <source>
        <dbReference type="PROSITE" id="PS51145"/>
    </source>
</evidence>
<dbReference type="Gene3D" id="2.60.220.30">
    <property type="match status" value="1"/>
</dbReference>
<evidence type="ECO:0000256" key="1">
    <source>
        <dbReference type="SAM" id="SignalP"/>
    </source>
</evidence>
<evidence type="ECO:0000313" key="4">
    <source>
        <dbReference type="Proteomes" id="UP000765802"/>
    </source>
</evidence>
<reference evidence="3 4" key="1">
    <citation type="submission" date="2016-07" db="EMBL/GenBank/DDBJ databases">
        <title>Genome analysis of Flavihumibacter stibioxidans YS-17.</title>
        <authorList>
            <person name="Shi K."/>
            <person name="Han Y."/>
            <person name="Wang G."/>
        </authorList>
    </citation>
    <scope>NUCLEOTIDE SEQUENCE [LARGE SCALE GENOMIC DNA]</scope>
    <source>
        <strain evidence="3 4">YS-17</strain>
    </source>
</reference>
<feature type="chain" id="PRO_5045360974" description="ZU5 domain-containing protein" evidence="1">
    <location>
        <begin position="28"/>
        <end position="427"/>
    </location>
</feature>
<proteinExistence type="predicted"/>
<organism evidence="3 4">
    <name type="scientific">Flavihumibacter stibioxidans</name>
    <dbReference type="NCBI Taxonomy" id="1834163"/>
    <lineage>
        <taxon>Bacteria</taxon>
        <taxon>Pseudomonadati</taxon>
        <taxon>Bacteroidota</taxon>
        <taxon>Chitinophagia</taxon>
        <taxon>Chitinophagales</taxon>
        <taxon>Chitinophagaceae</taxon>
        <taxon>Flavihumibacter</taxon>
    </lineage>
</organism>
<accession>A0ABR7MDL8</accession>
<name>A0ABR7MDL8_9BACT</name>
<keyword evidence="4" id="KW-1185">Reference proteome</keyword>
<sequence length="427" mass="46069">MNTCYYALNRILTVLFLSVLFLSSCKKDDSGIPSGNETGVITAPGVPQGTATTKLIDANGGVIQTPDGNIKIEIPAGALEAGANISIQPISNTNTAGRGQAYRLSPHDVSFKKPVTISFAYGDIAINTAPEALGISYQHQNGIWMALGGVQLDKTAKAIKVTTTHFSDWSFFEVLSLTPQESSIAPNGTVDLKLVRHLPLADLLAPLVPGKELEIVTEQPMEKEYLKEWHLEGDGQLLPLGSFATYKAPAQAPAINPVTVWVELNLPQNGQFILLAAINIQEEGIVFRINGGPWIRTDGGMAQYFPGSGSTDVTGNVRENGVFKGAIEISWKGSKGDAPKTYDWSRMGNVNFLYRVPGTPLNTLYYEHYSIGNSWQNSPGKLTITGYGDVQQIVSGSFLLEKSGVFGDGFQTVKVEGSFRVKRVSDN</sequence>
<comment type="caution">
    <text evidence="3">The sequence shown here is derived from an EMBL/GenBank/DDBJ whole genome shotgun (WGS) entry which is preliminary data.</text>
</comment>
<keyword evidence="1" id="KW-0732">Signal</keyword>
<feature type="signal peptide" evidence="1">
    <location>
        <begin position="1"/>
        <end position="27"/>
    </location>
</feature>
<feature type="domain" description="ZU5" evidence="2">
    <location>
        <begin position="50"/>
        <end position="175"/>
    </location>
</feature>
<dbReference type="Proteomes" id="UP000765802">
    <property type="component" value="Unassembled WGS sequence"/>
</dbReference>
<dbReference type="EMBL" id="MBUA01000030">
    <property type="protein sequence ID" value="MBC6493037.1"/>
    <property type="molecule type" value="Genomic_DNA"/>
</dbReference>
<gene>
    <name evidence="3" type="ORF">BC349_18425</name>
</gene>
<dbReference type="PROSITE" id="PS51145">
    <property type="entry name" value="ZU5"/>
    <property type="match status" value="1"/>
</dbReference>
<dbReference type="InterPro" id="IPR000906">
    <property type="entry name" value="ZU5_dom"/>
</dbReference>
<dbReference type="RefSeq" id="WP_187258355.1">
    <property type="nucleotide sequence ID" value="NZ_JBHULF010000005.1"/>
</dbReference>
<evidence type="ECO:0000313" key="3">
    <source>
        <dbReference type="EMBL" id="MBC6493037.1"/>
    </source>
</evidence>
<protein>
    <recommendedName>
        <fullName evidence="2">ZU5 domain-containing protein</fullName>
    </recommendedName>
</protein>